<dbReference type="EMBL" id="AP024233">
    <property type="protein sequence ID" value="BCO09817.1"/>
    <property type="molecule type" value="Genomic_DNA"/>
</dbReference>
<protein>
    <recommendedName>
        <fullName evidence="3">Peptidase, U32 family</fullName>
    </recommendedName>
</protein>
<accession>A0A915U645</accession>
<dbReference type="InterPro" id="IPR001539">
    <property type="entry name" value="Peptidase_U32"/>
</dbReference>
<name>A0A915U645_9BACT</name>
<proteinExistence type="predicted"/>
<dbReference type="Pfam" id="PF01136">
    <property type="entry name" value="Peptidase_U32"/>
    <property type="match status" value="1"/>
</dbReference>
<dbReference type="Proteomes" id="UP001063350">
    <property type="component" value="Chromosome"/>
</dbReference>
<sequence>MKKIELLAPAGSIASFEAALEEGADAVYIGAPGLNARALAKDFSFAEVGGMIQAAHDRGRHVHIAMNSLVREDELQEAVEALSLFAQLRPDALIVQDLGLAWLAQRFFPQIPLHASTLMSVHNSMTAAYLRDLGFSRVVLARELTLDEIRRIGRVSGAELEIFIHGAMCFSFSGLCLFSSLHGGKSSLRGQCVQPCRRRYGWQEGRKKKKGGGYLFSMNDLCGIDLLPQMRRAGVASLKIEGRMKSAEYVRKTVRAYRLVIDSLDQAESERQRVLKEAHGLLDEAMGRRRSPGFFLAAKPKQAVTPALSGNTGKLVARVQRLEALRPGRQGTILTARLLEPVRAGERLRLHHEQSGERKSFTVRTMRLGQKTVRRAGSGQLVRFVLDQDLGMKSDSGFRGSLFRVDVERRLRSSGSAGRYRLAGGAVPKPDRPAVEEIVEVLQWAVEKNKKPAQGARTREHREKRRKKSMKKGQVWWIRVAHLRDAGQRFPVRPVRILVPLTRENIDFLKKTARLRKPQSRLVWELPPVIMEDALAWYGESVQHLLREGFTRFQLGHVAQLGLFPEEIREQLKFSGSYTLNMLNSAALQAMAELGLRNILFSLETDHANMAAALVHFRRALAARKSGPGNVRIGMEVYGRPPLFTARLDGDHFRYGQQCISPMDERFRVEQQDGLTVTRSVQPFSLLPWLGELREAGVDYLLADLSGGAINREITRFATLLRGTGRMEPTLSGNFTGHLL</sequence>
<evidence type="ECO:0008006" key="3">
    <source>
        <dbReference type="Google" id="ProtNLM"/>
    </source>
</evidence>
<dbReference type="InterPro" id="IPR051454">
    <property type="entry name" value="RNA/ubiquinone_mod_enzymes"/>
</dbReference>
<gene>
    <name evidence="1" type="ORF">GF1_21930</name>
</gene>
<dbReference type="PANTHER" id="PTHR30217">
    <property type="entry name" value="PEPTIDASE U32 FAMILY"/>
    <property type="match status" value="1"/>
</dbReference>
<reference evidence="1" key="1">
    <citation type="submission" date="2020-12" db="EMBL/GenBank/DDBJ databases">
        <title>Desulfobium dissulfuricans gen. nov., sp. nov., a novel mesophilic, sulfate-reducing bacterium isolated from a deep-sea hydrothermal vent.</title>
        <authorList>
            <person name="Hashimoto Y."/>
            <person name="Tame A."/>
            <person name="Sawayama S."/>
            <person name="Miyazaki J."/>
            <person name="Takai K."/>
            <person name="Nakagawa S."/>
        </authorList>
    </citation>
    <scope>NUCLEOTIDE SEQUENCE</scope>
    <source>
        <strain evidence="1">GF1</strain>
    </source>
</reference>
<dbReference type="PANTHER" id="PTHR30217:SF10">
    <property type="entry name" value="23S RRNA 5-HYDROXYCYTIDINE C2501 SYNTHASE"/>
    <property type="match status" value="1"/>
</dbReference>
<keyword evidence="2" id="KW-1185">Reference proteome</keyword>
<dbReference type="AlphaFoldDB" id="A0A915U645"/>
<dbReference type="KEGG" id="ddu:GF1_21930"/>
<organism evidence="1 2">
    <name type="scientific">Desulfolithobacter dissulfuricans</name>
    <dbReference type="NCBI Taxonomy" id="2795293"/>
    <lineage>
        <taxon>Bacteria</taxon>
        <taxon>Pseudomonadati</taxon>
        <taxon>Thermodesulfobacteriota</taxon>
        <taxon>Desulfobulbia</taxon>
        <taxon>Desulfobulbales</taxon>
        <taxon>Desulfobulbaceae</taxon>
        <taxon>Desulfolithobacter</taxon>
    </lineage>
</organism>
<dbReference type="RefSeq" id="WP_267926561.1">
    <property type="nucleotide sequence ID" value="NZ_AP024233.1"/>
</dbReference>
<evidence type="ECO:0000313" key="2">
    <source>
        <dbReference type="Proteomes" id="UP001063350"/>
    </source>
</evidence>
<evidence type="ECO:0000313" key="1">
    <source>
        <dbReference type="EMBL" id="BCO09817.1"/>
    </source>
</evidence>